<feature type="region of interest" description="Disordered" evidence="10">
    <location>
        <begin position="1"/>
        <end position="25"/>
    </location>
</feature>
<evidence type="ECO:0000256" key="9">
    <source>
        <dbReference type="ARBA" id="ARBA00082539"/>
    </source>
</evidence>
<feature type="compositionally biased region" description="Acidic residues" evidence="10">
    <location>
        <begin position="618"/>
        <end position="631"/>
    </location>
</feature>
<dbReference type="FunFam" id="1.10.8.270:FF:000005">
    <property type="entry name" value="TBC1 domain family member 15"/>
    <property type="match status" value="1"/>
</dbReference>
<dbReference type="Gene3D" id="1.10.472.80">
    <property type="entry name" value="Ypt/Rab-GAP domain of gyp1p, domain 3"/>
    <property type="match status" value="1"/>
</dbReference>
<dbReference type="GO" id="GO:0005096">
    <property type="term" value="F:GTPase activator activity"/>
    <property type="evidence" value="ECO:0007669"/>
    <property type="project" value="UniProtKB-KW"/>
</dbReference>
<evidence type="ECO:0000256" key="6">
    <source>
        <dbReference type="ARBA" id="ARBA00055283"/>
    </source>
</evidence>
<keyword evidence="2" id="KW-0343">GTPase activation</keyword>
<keyword evidence="3" id="KW-0963">Cytoplasm</keyword>
<organism evidence="12 13">
    <name type="scientific">Frankliniella fusca</name>
    <dbReference type="NCBI Taxonomy" id="407009"/>
    <lineage>
        <taxon>Eukaryota</taxon>
        <taxon>Metazoa</taxon>
        <taxon>Ecdysozoa</taxon>
        <taxon>Arthropoda</taxon>
        <taxon>Hexapoda</taxon>
        <taxon>Insecta</taxon>
        <taxon>Pterygota</taxon>
        <taxon>Neoptera</taxon>
        <taxon>Paraneoptera</taxon>
        <taxon>Thysanoptera</taxon>
        <taxon>Terebrantia</taxon>
        <taxon>Thripoidea</taxon>
        <taxon>Thripidae</taxon>
        <taxon>Frankliniella</taxon>
    </lineage>
</organism>
<comment type="caution">
    <text evidence="12">The sequence shown here is derived from an EMBL/GenBank/DDBJ whole genome shotgun (WGS) entry which is preliminary data.</text>
</comment>
<dbReference type="FunFam" id="1.10.472.80:FF:000005">
    <property type="entry name" value="TBC1 domain family member 15"/>
    <property type="match status" value="1"/>
</dbReference>
<evidence type="ECO:0000313" key="13">
    <source>
        <dbReference type="Proteomes" id="UP001219518"/>
    </source>
</evidence>
<dbReference type="AlphaFoldDB" id="A0AAE1HUQ6"/>
<dbReference type="InterPro" id="IPR000195">
    <property type="entry name" value="Rab-GAP-TBC_dom"/>
</dbReference>
<evidence type="ECO:0000256" key="2">
    <source>
        <dbReference type="ARBA" id="ARBA00022468"/>
    </source>
</evidence>
<keyword evidence="13" id="KW-1185">Reference proteome</keyword>
<dbReference type="Gene3D" id="1.10.8.270">
    <property type="entry name" value="putative rabgap domain of human tbc1 domain family member 14 like domains"/>
    <property type="match status" value="1"/>
</dbReference>
<feature type="region of interest" description="Disordered" evidence="10">
    <location>
        <begin position="612"/>
        <end position="638"/>
    </location>
</feature>
<reference evidence="12" key="1">
    <citation type="submission" date="2021-07" db="EMBL/GenBank/DDBJ databases">
        <authorList>
            <person name="Catto M.A."/>
            <person name="Jacobson A."/>
            <person name="Kennedy G."/>
            <person name="Labadie P."/>
            <person name="Hunt B.G."/>
            <person name="Srinivasan R."/>
        </authorList>
    </citation>
    <scope>NUCLEOTIDE SEQUENCE</scope>
    <source>
        <strain evidence="12">PL_HMW_Pooled</strain>
        <tissue evidence="12">Head</tissue>
    </source>
</reference>
<evidence type="ECO:0000256" key="5">
    <source>
        <dbReference type="ARBA" id="ARBA00022990"/>
    </source>
</evidence>
<dbReference type="SMART" id="SM00164">
    <property type="entry name" value="TBC"/>
    <property type="match status" value="1"/>
</dbReference>
<evidence type="ECO:0000256" key="10">
    <source>
        <dbReference type="SAM" id="MobiDB-lite"/>
    </source>
</evidence>
<protein>
    <recommendedName>
        <fullName evidence="8">TBC1 domain family member 15</fullName>
    </recommendedName>
    <alternativeName>
        <fullName evidence="9">GTPase-activating protein RAB7</fullName>
    </alternativeName>
</protein>
<evidence type="ECO:0000256" key="1">
    <source>
        <dbReference type="ARBA" id="ARBA00004496"/>
    </source>
</evidence>
<accession>A0AAE1HUQ6</accession>
<proteinExistence type="predicted"/>
<gene>
    <name evidence="12" type="ORF">KUF71_016092</name>
</gene>
<keyword evidence="4" id="KW-0597">Phosphoprotein</keyword>
<reference evidence="12" key="2">
    <citation type="journal article" date="2023" name="BMC Genomics">
        <title>Pest status, molecular evolution, and epigenetic factors derived from the genome assembly of Frankliniella fusca, a thysanopteran phytovirus vector.</title>
        <authorList>
            <person name="Catto M.A."/>
            <person name="Labadie P.E."/>
            <person name="Jacobson A.L."/>
            <person name="Kennedy G.G."/>
            <person name="Srinivasan R."/>
            <person name="Hunt B.G."/>
        </authorList>
    </citation>
    <scope>NUCLEOTIDE SEQUENCE</scope>
    <source>
        <strain evidence="12">PL_HMW_Pooled</strain>
    </source>
</reference>
<evidence type="ECO:0000256" key="8">
    <source>
        <dbReference type="ARBA" id="ARBA00067480"/>
    </source>
</evidence>
<dbReference type="Pfam" id="PF00566">
    <property type="entry name" value="RabGAP-TBC"/>
    <property type="match status" value="1"/>
</dbReference>
<dbReference type="Proteomes" id="UP001219518">
    <property type="component" value="Unassembled WGS sequence"/>
</dbReference>
<evidence type="ECO:0000256" key="3">
    <source>
        <dbReference type="ARBA" id="ARBA00022490"/>
    </source>
</evidence>
<dbReference type="InterPro" id="IPR035969">
    <property type="entry name" value="Rab-GAP_TBC_sf"/>
</dbReference>
<dbReference type="GO" id="GO:0005737">
    <property type="term" value="C:cytoplasm"/>
    <property type="evidence" value="ECO:0007669"/>
    <property type="project" value="UniProtKB-SubCell"/>
</dbReference>
<evidence type="ECO:0000256" key="7">
    <source>
        <dbReference type="ARBA" id="ARBA00065268"/>
    </source>
</evidence>
<evidence type="ECO:0000256" key="4">
    <source>
        <dbReference type="ARBA" id="ARBA00022553"/>
    </source>
</evidence>
<dbReference type="PANTHER" id="PTHR22957">
    <property type="entry name" value="TBC1 DOMAIN FAMILY MEMBER GTPASE-ACTIVATING PROTEIN"/>
    <property type="match status" value="1"/>
</dbReference>
<evidence type="ECO:0000313" key="12">
    <source>
        <dbReference type="EMBL" id="KAK3927807.1"/>
    </source>
</evidence>
<dbReference type="PANTHER" id="PTHR22957:SF645">
    <property type="entry name" value="LD27216P"/>
    <property type="match status" value="1"/>
</dbReference>
<comment type="subcellular location">
    <subcellularLocation>
        <location evidence="1">Cytoplasm</location>
    </subcellularLocation>
</comment>
<keyword evidence="5" id="KW-0007">Acetylation</keyword>
<dbReference type="SUPFAM" id="SSF47923">
    <property type="entry name" value="Ypt/Rab-GAP domain of gyp1p"/>
    <property type="match status" value="2"/>
</dbReference>
<evidence type="ECO:0000259" key="11">
    <source>
        <dbReference type="PROSITE" id="PS50086"/>
    </source>
</evidence>
<comment type="subunit">
    <text evidence="7">Interacts with non-phosphorylated form of RAB8A; phosphorylation of RAB8A at 'Thr-72' disrupts this interaction. Interacts with ARMC12.</text>
</comment>
<dbReference type="EMBL" id="JAHWGI010001301">
    <property type="protein sequence ID" value="KAK3927807.1"/>
    <property type="molecule type" value="Genomic_DNA"/>
</dbReference>
<feature type="domain" description="Rab-GAP TBC" evidence="11">
    <location>
        <begin position="325"/>
        <end position="535"/>
    </location>
</feature>
<sequence>MPKGYVVNIPRSRRVSRSRSNQLSKAADTLETMEESGEQGTELVSHHGVILKSSPKSYDCSGTLSLMLYGRNKYIEWKAAEVNVDSDTQDHEWAVVSTGRSSRHRSNSECARAEPLRLNTVNLKSFRVSRHRHGQHLTFAQRGESRSFTTFIFHQGNADVFVKSLLGQLKAYRSRRDRNLYHLEEEDSQETQELRRSFAELNLFPETAPYGVWNFIGQFRQRPYEATMGAFCKITDALLYKPVENDDNSVAELLNHSLMEEDTVIANVSGEEYEVIESKATPILPSRPLVTRGSPLSVERWAQATAADGRVTDSAAIKKIVFHGGVNPSLRYEVWKYLLGYYPWNSTYAERMSLRKSKVEEYFQMKQQWRSMTPGQEERFSDFRDRKSLIDKDVKRTDRVLPFYAGDDNRNVELLNDILMTYVMYNFDLGYVQGMSDLLSPLLQLMSNEADAFWCFVGFMDRTCTNFDMDQAGMKLQLQQLHTLLSIIDPQFTRYLDEHESGNMFFCFRWLLVLFKREFSQEDIMRLWEVFWSDLPCPNFHLLFCAAILDTEKENLYANNCGFTEILKHVNDLSLRIDLESTLSKAEGLYLQLMNIESDLPDAVRTIIGLEPLHPEEGDSESDSIGEDDGDCSNHTEHDSSIETVSLGALSGEVAYDRGINLQYM</sequence>
<dbReference type="PROSITE" id="PS50086">
    <property type="entry name" value="TBC_RABGAP"/>
    <property type="match status" value="1"/>
</dbReference>
<comment type="function">
    <text evidence="6">Acts as a GTPase activating protein for RAB7A. Does not act on RAB4, RAB5 or RAB6.</text>
</comment>
<name>A0AAE1HUQ6_9NEOP</name>